<keyword evidence="2 5" id="KW-0812">Transmembrane</keyword>
<protein>
    <recommendedName>
        <fullName evidence="7">G-protein coupled receptors family 1 profile domain-containing protein</fullName>
    </recommendedName>
</protein>
<keyword evidence="5" id="KW-0807">Transducer</keyword>
<dbReference type="AlphaFoldDB" id="A0A8B6CPM2"/>
<comment type="caution">
    <text evidence="8">The sequence shown here is derived from an EMBL/GenBank/DDBJ whole genome shotgun (WGS) entry which is preliminary data.</text>
</comment>
<feature type="domain" description="G-protein coupled receptors family 1 profile" evidence="7">
    <location>
        <begin position="81"/>
        <end position="355"/>
    </location>
</feature>
<dbReference type="Proteomes" id="UP000596742">
    <property type="component" value="Unassembled WGS sequence"/>
</dbReference>
<evidence type="ECO:0000313" key="9">
    <source>
        <dbReference type="Proteomes" id="UP000596742"/>
    </source>
</evidence>
<keyword evidence="9" id="KW-1185">Reference proteome</keyword>
<dbReference type="PANTHER" id="PTHR46641:SF25">
    <property type="entry name" value="CNMAMIDE RECEPTOR-RELATED"/>
    <property type="match status" value="1"/>
</dbReference>
<organism evidence="8 9">
    <name type="scientific">Mytilus galloprovincialis</name>
    <name type="common">Mediterranean mussel</name>
    <dbReference type="NCBI Taxonomy" id="29158"/>
    <lineage>
        <taxon>Eukaryota</taxon>
        <taxon>Metazoa</taxon>
        <taxon>Spiralia</taxon>
        <taxon>Lophotrochozoa</taxon>
        <taxon>Mollusca</taxon>
        <taxon>Bivalvia</taxon>
        <taxon>Autobranchia</taxon>
        <taxon>Pteriomorphia</taxon>
        <taxon>Mytilida</taxon>
        <taxon>Mytiloidea</taxon>
        <taxon>Mytilidae</taxon>
        <taxon>Mytilinae</taxon>
        <taxon>Mytilus</taxon>
    </lineage>
</organism>
<gene>
    <name evidence="8" type="ORF">MGAL_10B046869</name>
</gene>
<keyword evidence="3 6" id="KW-1133">Transmembrane helix</keyword>
<dbReference type="PANTHER" id="PTHR46641">
    <property type="entry name" value="FMRFAMIDE RECEPTOR-RELATED"/>
    <property type="match status" value="1"/>
</dbReference>
<dbReference type="CDD" id="cd14978">
    <property type="entry name" value="7tmA_FMRFamide_R-like"/>
    <property type="match status" value="1"/>
</dbReference>
<dbReference type="PRINTS" id="PR00237">
    <property type="entry name" value="GPCRRHODOPSN"/>
</dbReference>
<dbReference type="SUPFAM" id="SSF81321">
    <property type="entry name" value="Family A G protein-coupled receptor-like"/>
    <property type="match status" value="1"/>
</dbReference>
<feature type="transmembrane region" description="Helical" evidence="6">
    <location>
        <begin position="292"/>
        <end position="319"/>
    </location>
</feature>
<feature type="transmembrane region" description="Helical" evidence="6">
    <location>
        <begin position="101"/>
        <end position="124"/>
    </location>
</feature>
<dbReference type="InterPro" id="IPR052954">
    <property type="entry name" value="GPCR-Ligand_Int"/>
</dbReference>
<dbReference type="Gene3D" id="1.20.1070.10">
    <property type="entry name" value="Rhodopsin 7-helix transmembrane proteins"/>
    <property type="match status" value="1"/>
</dbReference>
<dbReference type="GO" id="GO:0016020">
    <property type="term" value="C:membrane"/>
    <property type="evidence" value="ECO:0007669"/>
    <property type="project" value="UniProtKB-SubCell"/>
</dbReference>
<reference evidence="8" key="1">
    <citation type="submission" date="2018-11" db="EMBL/GenBank/DDBJ databases">
        <authorList>
            <person name="Alioto T."/>
            <person name="Alioto T."/>
        </authorList>
    </citation>
    <scope>NUCLEOTIDE SEQUENCE</scope>
</reference>
<evidence type="ECO:0000256" key="5">
    <source>
        <dbReference type="RuleBase" id="RU000688"/>
    </source>
</evidence>
<keyword evidence="5" id="KW-0675">Receptor</keyword>
<feature type="transmembrane region" description="Helical" evidence="6">
    <location>
        <begin position="186"/>
        <end position="205"/>
    </location>
</feature>
<feature type="transmembrane region" description="Helical" evidence="6">
    <location>
        <begin position="66"/>
        <end position="89"/>
    </location>
</feature>
<dbReference type="InterPro" id="IPR017452">
    <property type="entry name" value="GPCR_Rhodpsn_7TM"/>
</dbReference>
<evidence type="ECO:0000259" key="7">
    <source>
        <dbReference type="PROSITE" id="PS50262"/>
    </source>
</evidence>
<evidence type="ECO:0000256" key="1">
    <source>
        <dbReference type="ARBA" id="ARBA00004370"/>
    </source>
</evidence>
<evidence type="ECO:0000313" key="8">
    <source>
        <dbReference type="EMBL" id="VDI07483.1"/>
    </source>
</evidence>
<dbReference type="InterPro" id="IPR000276">
    <property type="entry name" value="GPCR_Rhodpsn"/>
</dbReference>
<dbReference type="GO" id="GO:0004930">
    <property type="term" value="F:G protein-coupled receptor activity"/>
    <property type="evidence" value="ECO:0007669"/>
    <property type="project" value="UniProtKB-KW"/>
</dbReference>
<keyword evidence="4 6" id="KW-0472">Membrane</keyword>
<comment type="subcellular location">
    <subcellularLocation>
        <location evidence="1">Membrane</location>
    </subcellularLocation>
</comment>
<keyword evidence="5" id="KW-0297">G-protein coupled receptor</keyword>
<evidence type="ECO:0000256" key="3">
    <source>
        <dbReference type="ARBA" id="ARBA00022989"/>
    </source>
</evidence>
<accession>A0A8B6CPM2</accession>
<dbReference type="EMBL" id="UYJE01002066">
    <property type="protein sequence ID" value="VDI07483.1"/>
    <property type="molecule type" value="Genomic_DNA"/>
</dbReference>
<name>A0A8B6CPM2_MYTGA</name>
<dbReference type="PROSITE" id="PS50262">
    <property type="entry name" value="G_PROTEIN_RECEP_F1_2"/>
    <property type="match status" value="1"/>
</dbReference>
<feature type="transmembrane region" description="Helical" evidence="6">
    <location>
        <begin position="144"/>
        <end position="166"/>
    </location>
</feature>
<dbReference type="Pfam" id="PF00001">
    <property type="entry name" value="7tm_1"/>
    <property type="match status" value="1"/>
</dbReference>
<dbReference type="PROSITE" id="PS00237">
    <property type="entry name" value="G_PROTEIN_RECEP_F1_1"/>
    <property type="match status" value="1"/>
</dbReference>
<sequence length="408" mass="47120">MESNIGQMDSTFYDDYNISQILLEMLMQNQNISNEALIAHAQLLYKQLTFERDLSSFTEFRLHKAMLLYVPPILLVLGVIGNVLSFFILRHKTMTRQSTTLFLAVLSIADSLVLFIGLFRKWIGEITGLDIQHESMFLCKTITVLGYSISHYSVWLIVAVTIERFIVVCRPLQASRYCKQKRARKVVIVMIFIFLAINAHLFWTVELTEQSMNRKTVLRCDAGPKFVEFIDRIWPWIDLVLYSLFPLVILLFFNTHIIRQVVRATAGRDILQNGPLMKVDARRNTKDANLKLTIMLLTISFTFLATTVPMNVVMIASVVWRNEMDNPKQFAKLVLIRTISELLMYLNHSINFFLYCATGQKFRNIVLRMICGRSTSNISNFSDHSQHLYCSRANNNCNGHKSENETAF</sequence>
<feature type="transmembrane region" description="Helical" evidence="6">
    <location>
        <begin position="233"/>
        <end position="253"/>
    </location>
</feature>
<evidence type="ECO:0000256" key="4">
    <source>
        <dbReference type="ARBA" id="ARBA00023136"/>
    </source>
</evidence>
<comment type="similarity">
    <text evidence="5">Belongs to the G-protein coupled receptor 1 family.</text>
</comment>
<feature type="transmembrane region" description="Helical" evidence="6">
    <location>
        <begin position="339"/>
        <end position="358"/>
    </location>
</feature>
<proteinExistence type="inferred from homology"/>
<evidence type="ECO:0000256" key="6">
    <source>
        <dbReference type="SAM" id="Phobius"/>
    </source>
</evidence>
<dbReference type="OrthoDB" id="9990906at2759"/>
<evidence type="ECO:0000256" key="2">
    <source>
        <dbReference type="ARBA" id="ARBA00022692"/>
    </source>
</evidence>